<dbReference type="InterPro" id="IPR029016">
    <property type="entry name" value="GAF-like_dom_sf"/>
</dbReference>
<keyword evidence="2" id="KW-1185">Reference proteome</keyword>
<evidence type="ECO:0000313" key="2">
    <source>
        <dbReference type="Proteomes" id="UP001549291"/>
    </source>
</evidence>
<protein>
    <recommendedName>
        <fullName evidence="3">GAF domain-containing protein</fullName>
    </recommendedName>
</protein>
<accession>A0ABV2RWN4</accession>
<dbReference type="Proteomes" id="UP001549291">
    <property type="component" value="Unassembled WGS sequence"/>
</dbReference>
<dbReference type="Gene3D" id="3.30.450.40">
    <property type="match status" value="2"/>
</dbReference>
<dbReference type="EMBL" id="JBEPTQ010000002">
    <property type="protein sequence ID" value="MET4721348.1"/>
    <property type="molecule type" value="Genomic_DNA"/>
</dbReference>
<sequence length="365" mass="39860">MVPFVSRETPSGGPSRCASHRTKFALSCLNFERPFRSQMADAWCGLRRRTRSMKTFIRVVELWVPDRTRIRLEFGGGLYGEGLTAFKAVSEDLHFGYDEGLPGKAWASGHPVILTRFADSYFKRTDQAIAAGLTCGVAVPVFSGEFLQAVMVLFCGDDEAHVGAIELWHNDAETSHEMGLVDGYYGTADMFEFNSRHTRFPRGFGLPGRIWKAGLPLIIKDLHDARSFLRWEDAAKVGINLGVGVPYRTGTDQTWVLTFLSAQATPIARRFEIWVPDEARSALVFRAGDCSAQTDLAALYATKSIAKGEGSIGGAWATGMPALNDDLARDGSVAALQASASGLSQMVVLPVIGNARLDAVLAWYL</sequence>
<proteinExistence type="predicted"/>
<evidence type="ECO:0000313" key="1">
    <source>
        <dbReference type="EMBL" id="MET4721348.1"/>
    </source>
</evidence>
<organism evidence="1 2">
    <name type="scientific">Bradyrhizobium japonicum</name>
    <dbReference type="NCBI Taxonomy" id="375"/>
    <lineage>
        <taxon>Bacteria</taxon>
        <taxon>Pseudomonadati</taxon>
        <taxon>Pseudomonadota</taxon>
        <taxon>Alphaproteobacteria</taxon>
        <taxon>Hyphomicrobiales</taxon>
        <taxon>Nitrobacteraceae</taxon>
        <taxon>Bradyrhizobium</taxon>
    </lineage>
</organism>
<name>A0ABV2RWN4_BRAJP</name>
<comment type="caution">
    <text evidence="1">The sequence shown here is derived from an EMBL/GenBank/DDBJ whole genome shotgun (WGS) entry which is preliminary data.</text>
</comment>
<gene>
    <name evidence="1" type="ORF">ABIF63_005454</name>
</gene>
<evidence type="ECO:0008006" key="3">
    <source>
        <dbReference type="Google" id="ProtNLM"/>
    </source>
</evidence>
<reference evidence="1 2" key="1">
    <citation type="submission" date="2024-06" db="EMBL/GenBank/DDBJ databases">
        <title>Genomic Encyclopedia of Type Strains, Phase V (KMG-V): Genome sequencing to study the core and pangenomes of soil and plant-associated prokaryotes.</title>
        <authorList>
            <person name="Whitman W."/>
        </authorList>
    </citation>
    <scope>NUCLEOTIDE SEQUENCE [LARGE SCALE GENOMIC DNA]</scope>
    <source>
        <strain evidence="1 2">USDA 160</strain>
    </source>
</reference>